<evidence type="ECO:0000256" key="1">
    <source>
        <dbReference type="ARBA" id="ARBA00010641"/>
    </source>
</evidence>
<dbReference type="PANTHER" id="PTHR43133:SF66">
    <property type="entry name" value="ECF RNA POLYMERASE SIGMA FACTOR SIGK"/>
    <property type="match status" value="1"/>
</dbReference>
<dbReference type="InterPro" id="IPR036388">
    <property type="entry name" value="WH-like_DNA-bd_sf"/>
</dbReference>
<feature type="domain" description="RNA polymerase sigma factor 70 region 4 type 2" evidence="6">
    <location>
        <begin position="88"/>
        <end position="140"/>
    </location>
</feature>
<evidence type="ECO:0000256" key="4">
    <source>
        <dbReference type="ARBA" id="ARBA00023163"/>
    </source>
</evidence>
<dbReference type="GO" id="GO:0016987">
    <property type="term" value="F:sigma factor activity"/>
    <property type="evidence" value="ECO:0007669"/>
    <property type="project" value="UniProtKB-KW"/>
</dbReference>
<dbReference type="PANTHER" id="PTHR43133">
    <property type="entry name" value="RNA POLYMERASE ECF-TYPE SIGMA FACTO"/>
    <property type="match status" value="1"/>
</dbReference>
<evidence type="ECO:0000256" key="2">
    <source>
        <dbReference type="ARBA" id="ARBA00023015"/>
    </source>
</evidence>
<dbReference type="InterPro" id="IPR014284">
    <property type="entry name" value="RNA_pol_sigma-70_dom"/>
</dbReference>
<accession>A0A7M4DQZ6</accession>
<dbReference type="InterPro" id="IPR013249">
    <property type="entry name" value="RNA_pol_sigma70_r4_t2"/>
</dbReference>
<dbReference type="Pfam" id="PF04542">
    <property type="entry name" value="Sigma70_r2"/>
    <property type="match status" value="1"/>
</dbReference>
<keyword evidence="4" id="KW-0804">Transcription</keyword>
<dbReference type="Proteomes" id="UP000419743">
    <property type="component" value="Unassembled WGS sequence"/>
</dbReference>
<sequence>MVLRVVRDRAQAAEVTQDCYLQVWQQSARFDAARGSVLAWMLTLAHRRAVDRVRSAQAAGVRDAHYAVREPTQERDVGEAVVDALEAERVRRALATLTTIQREAIELAYLGGYTHTEVAGLLDIPLGTAKTRLRDGLIRLRDHFGGER</sequence>
<protein>
    <submittedName>
        <fullName evidence="7">ECF RNA polymerase sigma factor SigK</fullName>
    </submittedName>
</protein>
<dbReference type="Pfam" id="PF08281">
    <property type="entry name" value="Sigma70_r4_2"/>
    <property type="match status" value="1"/>
</dbReference>
<keyword evidence="2" id="KW-0805">Transcription regulation</keyword>
<evidence type="ECO:0000256" key="3">
    <source>
        <dbReference type="ARBA" id="ARBA00023082"/>
    </source>
</evidence>
<keyword evidence="8" id="KW-1185">Reference proteome</keyword>
<dbReference type="AlphaFoldDB" id="A0A7M4DQZ6"/>
<evidence type="ECO:0000313" key="8">
    <source>
        <dbReference type="Proteomes" id="UP000419743"/>
    </source>
</evidence>
<dbReference type="GO" id="GO:0003677">
    <property type="term" value="F:DNA binding"/>
    <property type="evidence" value="ECO:0007669"/>
    <property type="project" value="InterPro"/>
</dbReference>
<dbReference type="InterPro" id="IPR013324">
    <property type="entry name" value="RNA_pol_sigma_r3/r4-like"/>
</dbReference>
<proteinExistence type="inferred from homology"/>
<gene>
    <name evidence="7" type="primary">sigK_3</name>
    <name evidence="7" type="ORF">HALOF300_04588</name>
</gene>
<evidence type="ECO:0000259" key="5">
    <source>
        <dbReference type="Pfam" id="PF04542"/>
    </source>
</evidence>
<comment type="similarity">
    <text evidence="1">Belongs to the sigma-70 factor family. ECF subfamily.</text>
</comment>
<evidence type="ECO:0000313" key="7">
    <source>
        <dbReference type="EMBL" id="VZO39890.1"/>
    </source>
</evidence>
<dbReference type="NCBIfam" id="TIGR02937">
    <property type="entry name" value="sigma70-ECF"/>
    <property type="match status" value="1"/>
</dbReference>
<feature type="domain" description="RNA polymerase sigma-70 region 2" evidence="5">
    <location>
        <begin position="2"/>
        <end position="57"/>
    </location>
</feature>
<dbReference type="GO" id="GO:0006352">
    <property type="term" value="P:DNA-templated transcription initiation"/>
    <property type="evidence" value="ECO:0007669"/>
    <property type="project" value="InterPro"/>
</dbReference>
<dbReference type="Gene3D" id="1.10.1740.10">
    <property type="match status" value="1"/>
</dbReference>
<keyword evidence="3" id="KW-0731">Sigma factor</keyword>
<dbReference type="SUPFAM" id="SSF88946">
    <property type="entry name" value="Sigma2 domain of RNA polymerase sigma factors"/>
    <property type="match status" value="1"/>
</dbReference>
<dbReference type="SUPFAM" id="SSF88659">
    <property type="entry name" value="Sigma3 and sigma4 domains of RNA polymerase sigma factors"/>
    <property type="match status" value="1"/>
</dbReference>
<dbReference type="InterPro" id="IPR007627">
    <property type="entry name" value="RNA_pol_sigma70_r2"/>
</dbReference>
<dbReference type="Gene3D" id="1.10.10.10">
    <property type="entry name" value="Winged helix-like DNA-binding domain superfamily/Winged helix DNA-binding domain"/>
    <property type="match status" value="1"/>
</dbReference>
<dbReference type="InterPro" id="IPR013325">
    <property type="entry name" value="RNA_pol_sigma_r2"/>
</dbReference>
<reference evidence="7 8" key="1">
    <citation type="submission" date="2019-11" db="EMBL/GenBank/DDBJ databases">
        <authorList>
            <person name="Criscuolo A."/>
        </authorList>
    </citation>
    <scope>NUCLEOTIDE SEQUENCE [LARGE SCALE GENOMIC DNA]</scope>
    <source>
        <strain evidence="7">CIP111667</strain>
    </source>
</reference>
<organism evidence="7 8">
    <name type="scientific">Occultella aeris</name>
    <dbReference type="NCBI Taxonomy" id="2761496"/>
    <lineage>
        <taxon>Bacteria</taxon>
        <taxon>Bacillati</taxon>
        <taxon>Actinomycetota</taxon>
        <taxon>Actinomycetes</taxon>
        <taxon>Micrococcales</taxon>
        <taxon>Ruaniaceae</taxon>
        <taxon>Occultella</taxon>
    </lineage>
</organism>
<dbReference type="EMBL" id="CACRYJ010000065">
    <property type="protein sequence ID" value="VZO39890.1"/>
    <property type="molecule type" value="Genomic_DNA"/>
</dbReference>
<name>A0A7M4DQZ6_9MICO</name>
<dbReference type="InterPro" id="IPR039425">
    <property type="entry name" value="RNA_pol_sigma-70-like"/>
</dbReference>
<evidence type="ECO:0000259" key="6">
    <source>
        <dbReference type="Pfam" id="PF08281"/>
    </source>
</evidence>
<comment type="caution">
    <text evidence="7">The sequence shown here is derived from an EMBL/GenBank/DDBJ whole genome shotgun (WGS) entry which is preliminary data.</text>
</comment>
<dbReference type="CDD" id="cd06171">
    <property type="entry name" value="Sigma70_r4"/>
    <property type="match status" value="1"/>
</dbReference>